<feature type="region of interest" description="Disordered" evidence="1">
    <location>
        <begin position="44"/>
        <end position="75"/>
    </location>
</feature>
<comment type="caution">
    <text evidence="2">The sequence shown here is derived from an EMBL/GenBank/DDBJ whole genome shotgun (WGS) entry which is preliminary data.</text>
</comment>
<evidence type="ECO:0000313" key="2">
    <source>
        <dbReference type="EMBL" id="CAI8008807.1"/>
    </source>
</evidence>
<feature type="region of interest" description="Disordered" evidence="1">
    <location>
        <begin position="1"/>
        <end position="21"/>
    </location>
</feature>
<reference evidence="2" key="1">
    <citation type="submission" date="2023-03" db="EMBL/GenBank/DDBJ databases">
        <authorList>
            <person name="Steffen K."/>
            <person name="Cardenas P."/>
        </authorList>
    </citation>
    <scope>NUCLEOTIDE SEQUENCE</scope>
</reference>
<accession>A0AA35RER9</accession>
<dbReference type="Proteomes" id="UP001174909">
    <property type="component" value="Unassembled WGS sequence"/>
</dbReference>
<name>A0AA35RER9_GEOBA</name>
<keyword evidence="3" id="KW-1185">Reference proteome</keyword>
<evidence type="ECO:0000256" key="1">
    <source>
        <dbReference type="SAM" id="MobiDB-lite"/>
    </source>
</evidence>
<proteinExistence type="predicted"/>
<protein>
    <submittedName>
        <fullName evidence="2">Uncharacterized protein</fullName>
    </submittedName>
</protein>
<organism evidence="2 3">
    <name type="scientific">Geodia barretti</name>
    <name type="common">Barrett's horny sponge</name>
    <dbReference type="NCBI Taxonomy" id="519541"/>
    <lineage>
        <taxon>Eukaryota</taxon>
        <taxon>Metazoa</taxon>
        <taxon>Porifera</taxon>
        <taxon>Demospongiae</taxon>
        <taxon>Heteroscleromorpha</taxon>
        <taxon>Tetractinellida</taxon>
        <taxon>Astrophorina</taxon>
        <taxon>Geodiidae</taxon>
        <taxon>Geodia</taxon>
    </lineage>
</organism>
<dbReference type="EMBL" id="CASHTH010000897">
    <property type="protein sequence ID" value="CAI8008807.1"/>
    <property type="molecule type" value="Genomic_DNA"/>
</dbReference>
<feature type="non-terminal residue" evidence="2">
    <location>
        <position position="1"/>
    </location>
</feature>
<gene>
    <name evidence="2" type="ORF">GBAR_LOCUS5993</name>
</gene>
<evidence type="ECO:0000313" key="3">
    <source>
        <dbReference type="Proteomes" id="UP001174909"/>
    </source>
</evidence>
<sequence length="75" mass="8327">SEEVLLTKRARQQNHQAHPSHFTRECDVTVASLVQETDEAMQVMPSEDVSQGPIPVPEADPSSQHGMETADTERE</sequence>
<dbReference type="AlphaFoldDB" id="A0AA35RER9"/>